<dbReference type="AlphaFoldDB" id="A0A177L2C1"/>
<protein>
    <recommendedName>
        <fullName evidence="2">DinB-like domain-containing protein</fullName>
    </recommendedName>
</protein>
<comment type="caution">
    <text evidence="3">The sequence shown here is derived from an EMBL/GenBank/DDBJ whole genome shotgun (WGS) entry which is preliminary data.</text>
</comment>
<dbReference type="SUPFAM" id="SSF109854">
    <property type="entry name" value="DinB/YfiT-like putative metalloenzymes"/>
    <property type="match status" value="1"/>
</dbReference>
<dbReference type="InterPro" id="IPR034660">
    <property type="entry name" value="DinB/YfiT-like"/>
</dbReference>
<name>A0A177L2C1_9BACI</name>
<evidence type="ECO:0000259" key="2">
    <source>
        <dbReference type="Pfam" id="PF12867"/>
    </source>
</evidence>
<accession>A0A177L2C1</accession>
<sequence length="167" mass="19755">MLSKDIKQNEQYRNEVLEAVDGLTDDKLNKRPDSDSWTIMQVLDHLYLMEQGITKAIASELKNPDSEKVDPQPIEKTTDRSNKKVAPNFATPMYEYRTLQQMKDRLYISRDQLIRLLDQTDEDQLEQKSYPHPSFGPMRLSQWVPFIGLHEKRHLQQIEEIKERLNK</sequence>
<feature type="region of interest" description="Disordered" evidence="1">
    <location>
        <begin position="61"/>
        <end position="84"/>
    </location>
</feature>
<dbReference type="Pfam" id="PF12867">
    <property type="entry name" value="DinB_2"/>
    <property type="match status" value="1"/>
</dbReference>
<feature type="domain" description="DinB-like" evidence="2">
    <location>
        <begin position="10"/>
        <end position="158"/>
    </location>
</feature>
<dbReference type="OrthoDB" id="5464839at2"/>
<evidence type="ECO:0000313" key="3">
    <source>
        <dbReference type="EMBL" id="OAH59487.1"/>
    </source>
</evidence>
<organism evidence="3 4">
    <name type="scientific">Domibacillus aminovorans</name>
    <dbReference type="NCBI Taxonomy" id="29332"/>
    <lineage>
        <taxon>Bacteria</taxon>
        <taxon>Bacillati</taxon>
        <taxon>Bacillota</taxon>
        <taxon>Bacilli</taxon>
        <taxon>Bacillales</taxon>
        <taxon>Bacillaceae</taxon>
        <taxon>Domibacillus</taxon>
    </lineage>
</organism>
<gene>
    <name evidence="3" type="ORF">AWH48_15235</name>
</gene>
<evidence type="ECO:0000256" key="1">
    <source>
        <dbReference type="SAM" id="MobiDB-lite"/>
    </source>
</evidence>
<dbReference type="Proteomes" id="UP000077271">
    <property type="component" value="Unassembled WGS sequence"/>
</dbReference>
<proteinExistence type="predicted"/>
<evidence type="ECO:0000313" key="4">
    <source>
        <dbReference type="Proteomes" id="UP000077271"/>
    </source>
</evidence>
<dbReference type="Gene3D" id="1.20.120.450">
    <property type="entry name" value="dinb family like domain"/>
    <property type="match status" value="1"/>
</dbReference>
<dbReference type="InterPro" id="IPR024775">
    <property type="entry name" value="DinB-like"/>
</dbReference>
<reference evidence="3 4" key="1">
    <citation type="submission" date="2016-01" db="EMBL/GenBank/DDBJ databases">
        <title>Investigation of taxonomic status of Bacillus aminovorans.</title>
        <authorList>
            <person name="Verma A."/>
            <person name="Pal Y."/>
            <person name="Krishnamurthi S."/>
        </authorList>
    </citation>
    <scope>NUCLEOTIDE SEQUENCE [LARGE SCALE GENOMIC DNA]</scope>
    <source>
        <strain evidence="3 4">DSM 4337</strain>
    </source>
</reference>
<dbReference type="RefSeq" id="WP_018391708.1">
    <property type="nucleotide sequence ID" value="NZ_LQWZ01000002.1"/>
</dbReference>
<dbReference type="EMBL" id="LQWZ01000002">
    <property type="protein sequence ID" value="OAH59487.1"/>
    <property type="molecule type" value="Genomic_DNA"/>
</dbReference>